<feature type="transmembrane region" description="Helical" evidence="5">
    <location>
        <begin position="73"/>
        <end position="93"/>
    </location>
</feature>
<dbReference type="InterPro" id="IPR037185">
    <property type="entry name" value="EmrE-like"/>
</dbReference>
<dbReference type="Proteomes" id="UP000263486">
    <property type="component" value="Unassembled WGS sequence"/>
</dbReference>
<feature type="transmembrane region" description="Helical" evidence="5">
    <location>
        <begin position="239"/>
        <end position="258"/>
    </location>
</feature>
<feature type="transmembrane region" description="Helical" evidence="5">
    <location>
        <begin position="264"/>
        <end position="282"/>
    </location>
</feature>
<feature type="transmembrane region" description="Helical" evidence="5">
    <location>
        <begin position="43"/>
        <end position="61"/>
    </location>
</feature>
<feature type="transmembrane region" description="Helical" evidence="5">
    <location>
        <begin position="182"/>
        <end position="199"/>
    </location>
</feature>
<evidence type="ECO:0000259" key="6">
    <source>
        <dbReference type="Pfam" id="PF00892"/>
    </source>
</evidence>
<feature type="domain" description="EamA" evidence="6">
    <location>
        <begin position="9"/>
        <end position="142"/>
    </location>
</feature>
<keyword evidence="3 5" id="KW-1133">Transmembrane helix</keyword>
<sequence>MKRKESSVKGYTMVFASTMFFYIMTLFVKMITKDGRIPSTEVTFFRFLIGFIMVNIGMMKIGYKIKMVNKKAVLSRGFFTALAILLFFIVIQYSTTTKANIYNLTYPIFVTIFGPLLLKDERWTLKNIIGVAIAFVGIFLISGLALGVVTWVDGLGLFMGFVAAAGIIALRKARETDDSSTILFYLMSIGLVMTVIPFGRQFKVPTPKEGLLLLGMGVFSYLGQYTLTNGFKYVKALEGSLISSSRIFVAAICGILFLGEPFSVSILGGGSLIFIGIALVSIKGKEKKQLKIEKL</sequence>
<feature type="transmembrane region" description="Helical" evidence="5">
    <location>
        <begin position="125"/>
        <end position="145"/>
    </location>
</feature>
<comment type="subcellular location">
    <subcellularLocation>
        <location evidence="1">Membrane</location>
        <topology evidence="1">Multi-pass membrane protein</topology>
    </subcellularLocation>
</comment>
<evidence type="ECO:0000313" key="7">
    <source>
        <dbReference type="EMBL" id="REI43080.1"/>
    </source>
</evidence>
<feature type="domain" description="EamA" evidence="6">
    <location>
        <begin position="153"/>
        <end position="281"/>
    </location>
</feature>
<feature type="transmembrane region" description="Helical" evidence="5">
    <location>
        <begin position="211"/>
        <end position="227"/>
    </location>
</feature>
<evidence type="ECO:0000256" key="1">
    <source>
        <dbReference type="ARBA" id="ARBA00004141"/>
    </source>
</evidence>
<keyword evidence="8" id="KW-1185">Reference proteome</keyword>
<protein>
    <submittedName>
        <fullName evidence="7">DMT family transporter</fullName>
    </submittedName>
</protein>
<dbReference type="PANTHER" id="PTHR22911">
    <property type="entry name" value="ACYL-MALONYL CONDENSING ENZYME-RELATED"/>
    <property type="match status" value="1"/>
</dbReference>
<feature type="transmembrane region" description="Helical" evidence="5">
    <location>
        <begin position="151"/>
        <end position="170"/>
    </location>
</feature>
<comment type="caution">
    <text evidence="7">The sequence shown here is derived from an EMBL/GenBank/DDBJ whole genome shotgun (WGS) entry which is preliminary data.</text>
</comment>
<evidence type="ECO:0000313" key="8">
    <source>
        <dbReference type="Proteomes" id="UP000263486"/>
    </source>
</evidence>
<dbReference type="InterPro" id="IPR000620">
    <property type="entry name" value="EamA_dom"/>
</dbReference>
<keyword evidence="2 5" id="KW-0812">Transmembrane</keyword>
<evidence type="ECO:0000256" key="3">
    <source>
        <dbReference type="ARBA" id="ARBA00022989"/>
    </source>
</evidence>
<reference evidence="7 8" key="1">
    <citation type="submission" date="2018-08" db="EMBL/GenBank/DDBJ databases">
        <title>Draft genome sequence of Psychrilyobacter sp. strain SD5 isolated from Black Sea water.</title>
        <authorList>
            <person name="Yadav S."/>
            <person name="Villanueva L."/>
            <person name="Damste J.S.S."/>
        </authorList>
    </citation>
    <scope>NUCLEOTIDE SEQUENCE [LARGE SCALE GENOMIC DNA]</scope>
    <source>
        <strain evidence="7 8">SD5</strain>
    </source>
</reference>
<dbReference type="EMBL" id="QUAJ01000001">
    <property type="protein sequence ID" value="REI43080.1"/>
    <property type="molecule type" value="Genomic_DNA"/>
</dbReference>
<feature type="transmembrane region" description="Helical" evidence="5">
    <location>
        <begin position="99"/>
        <end position="118"/>
    </location>
</feature>
<dbReference type="Pfam" id="PF00892">
    <property type="entry name" value="EamA"/>
    <property type="match status" value="2"/>
</dbReference>
<keyword evidence="4 5" id="KW-0472">Membrane</keyword>
<accession>A0ABX9KLA4</accession>
<organism evidence="7 8">
    <name type="scientific">Psychrilyobacter piezotolerans</name>
    <dbReference type="NCBI Taxonomy" id="2293438"/>
    <lineage>
        <taxon>Bacteria</taxon>
        <taxon>Fusobacteriati</taxon>
        <taxon>Fusobacteriota</taxon>
        <taxon>Fusobacteriia</taxon>
        <taxon>Fusobacteriales</taxon>
        <taxon>Fusobacteriaceae</taxon>
        <taxon>Psychrilyobacter</taxon>
    </lineage>
</organism>
<dbReference type="PANTHER" id="PTHR22911:SF6">
    <property type="entry name" value="SOLUTE CARRIER FAMILY 35 MEMBER G1"/>
    <property type="match status" value="1"/>
</dbReference>
<dbReference type="SUPFAM" id="SSF103481">
    <property type="entry name" value="Multidrug resistance efflux transporter EmrE"/>
    <property type="match status" value="2"/>
</dbReference>
<feature type="transmembrane region" description="Helical" evidence="5">
    <location>
        <begin position="12"/>
        <end position="31"/>
    </location>
</feature>
<dbReference type="RefSeq" id="WP_114640800.1">
    <property type="nucleotide sequence ID" value="NZ_JAACIO010000001.1"/>
</dbReference>
<evidence type="ECO:0000256" key="5">
    <source>
        <dbReference type="SAM" id="Phobius"/>
    </source>
</evidence>
<proteinExistence type="predicted"/>
<evidence type="ECO:0000256" key="2">
    <source>
        <dbReference type="ARBA" id="ARBA00022692"/>
    </source>
</evidence>
<gene>
    <name evidence="7" type="ORF">DYH56_00060</name>
</gene>
<name>A0ABX9KLA4_9FUSO</name>
<evidence type="ECO:0000256" key="4">
    <source>
        <dbReference type="ARBA" id="ARBA00023136"/>
    </source>
</evidence>